<reference evidence="2 3" key="1">
    <citation type="submission" date="2019-04" db="EMBL/GenBank/DDBJ databases">
        <title>Nine Novel Phages from a Plateau Lake in Southwest China Provide Insights into Aeromonas Phage Diversity.</title>
        <authorList>
            <person name="Xiao W."/>
            <person name="Bai M."/>
            <person name="Wang Y."/>
            <person name="Cui X."/>
        </authorList>
    </citation>
    <scope>NUCLEOTIDE SEQUENCE [LARGE SCALE GENOMIC DNA]</scope>
</reference>
<gene>
    <name evidence="2" type="ORF">2L372D_151</name>
</gene>
<protein>
    <recommendedName>
        <fullName evidence="4">Transposase-like protein</fullName>
    </recommendedName>
</protein>
<accession>A0A4Y5TYH4</accession>
<proteinExistence type="predicted"/>
<evidence type="ECO:0000313" key="2">
    <source>
        <dbReference type="EMBL" id="QDB74065.1"/>
    </source>
</evidence>
<dbReference type="Proteomes" id="UP000316128">
    <property type="component" value="Segment"/>
</dbReference>
<evidence type="ECO:0008006" key="4">
    <source>
        <dbReference type="Google" id="ProtNLM"/>
    </source>
</evidence>
<keyword evidence="3" id="KW-1185">Reference proteome</keyword>
<feature type="compositionally biased region" description="Basic residues" evidence="1">
    <location>
        <begin position="1"/>
        <end position="11"/>
    </location>
</feature>
<name>A0A4Y5TYH4_9CAUD</name>
<dbReference type="EMBL" id="MK804893">
    <property type="protein sequence ID" value="QDB74065.1"/>
    <property type="molecule type" value="Genomic_DNA"/>
</dbReference>
<organism evidence="2 3">
    <name type="scientific">Aeromonas phage 2L372D</name>
    <dbReference type="NCBI Taxonomy" id="2588097"/>
    <lineage>
        <taxon>Viruses</taxon>
        <taxon>Duplodnaviria</taxon>
        <taxon>Heunggongvirae</taxon>
        <taxon>Uroviricota</taxon>
        <taxon>Caudoviricetes</taxon>
        <taxon>Plateaulakevirus</taxon>
        <taxon>Plateaulakevirus pv2L372D</taxon>
    </lineage>
</organism>
<feature type="region of interest" description="Disordered" evidence="1">
    <location>
        <begin position="1"/>
        <end position="26"/>
    </location>
</feature>
<sequence length="111" mass="13155">MEKKATQKKTATKNTASKPKKTTKKKSDFDVDAFVFEVDISKIEDWVKGMCIELDDPEFEWPSYDEQYWLGRWLTDLPYYRAHNIQKTLVSARESAILGLYDKTQKKKERR</sequence>
<evidence type="ECO:0000313" key="3">
    <source>
        <dbReference type="Proteomes" id="UP000316128"/>
    </source>
</evidence>
<evidence type="ECO:0000256" key="1">
    <source>
        <dbReference type="SAM" id="MobiDB-lite"/>
    </source>
</evidence>